<feature type="domain" description="DOP1-like middle TPR" evidence="9">
    <location>
        <begin position="359"/>
        <end position="529"/>
    </location>
</feature>
<reference evidence="11" key="1">
    <citation type="submission" date="2016-06" db="EMBL/GenBank/DDBJ databases">
        <title>Draft Genome sequence of the fungus Inonotus baumii.</title>
        <authorList>
            <person name="Zhu H."/>
            <person name="Lin W."/>
        </authorList>
    </citation>
    <scope>NUCLEOTIDE SEQUENCE</scope>
    <source>
        <strain evidence="11">821</strain>
    </source>
</reference>
<dbReference type="InterPro" id="IPR007249">
    <property type="entry name" value="DOP1_N"/>
</dbReference>
<dbReference type="InterPro" id="IPR056457">
    <property type="entry name" value="DOP1_C"/>
</dbReference>
<keyword evidence="5" id="KW-0472">Membrane</keyword>
<feature type="compositionally biased region" description="Polar residues" evidence="7">
    <location>
        <begin position="1026"/>
        <end position="1039"/>
    </location>
</feature>
<protein>
    <recommendedName>
        <fullName evidence="13">Dopey N-terminal domain-containing protein</fullName>
    </recommendedName>
</protein>
<feature type="domain" description="DOP1 N-terminal" evidence="8">
    <location>
        <begin position="41"/>
        <end position="350"/>
    </location>
</feature>
<comment type="similarity">
    <text evidence="6">Belongs to the DOP1 family.</text>
</comment>
<dbReference type="GO" id="GO:0005802">
    <property type="term" value="C:trans-Golgi network"/>
    <property type="evidence" value="ECO:0007669"/>
    <property type="project" value="TreeGrafter"/>
</dbReference>
<dbReference type="GO" id="GO:0000139">
    <property type="term" value="C:Golgi membrane"/>
    <property type="evidence" value="ECO:0007669"/>
    <property type="project" value="UniProtKB-SubCell"/>
</dbReference>
<evidence type="ECO:0000256" key="2">
    <source>
        <dbReference type="ARBA" id="ARBA00022448"/>
    </source>
</evidence>
<dbReference type="GO" id="GO:0015031">
    <property type="term" value="P:protein transport"/>
    <property type="evidence" value="ECO:0007669"/>
    <property type="project" value="UniProtKB-KW"/>
</dbReference>
<dbReference type="Proteomes" id="UP000757232">
    <property type="component" value="Unassembled WGS sequence"/>
</dbReference>
<evidence type="ECO:0000256" key="6">
    <source>
        <dbReference type="ARBA" id="ARBA00046326"/>
    </source>
</evidence>
<proteinExistence type="inferred from homology"/>
<dbReference type="Pfam" id="PF24597">
    <property type="entry name" value="TPR_DOP1_M"/>
    <property type="match status" value="1"/>
</dbReference>
<evidence type="ECO:0000256" key="3">
    <source>
        <dbReference type="ARBA" id="ARBA00022927"/>
    </source>
</evidence>
<evidence type="ECO:0000313" key="11">
    <source>
        <dbReference type="EMBL" id="OCB89028.1"/>
    </source>
</evidence>
<feature type="region of interest" description="Disordered" evidence="7">
    <location>
        <begin position="1024"/>
        <end position="1048"/>
    </location>
</feature>
<dbReference type="GO" id="GO:0005768">
    <property type="term" value="C:endosome"/>
    <property type="evidence" value="ECO:0007669"/>
    <property type="project" value="TreeGrafter"/>
</dbReference>
<keyword evidence="12" id="KW-1185">Reference proteome</keyword>
<dbReference type="Pfam" id="PF04118">
    <property type="entry name" value="Dopey_N"/>
    <property type="match status" value="1"/>
</dbReference>
<comment type="subcellular location">
    <subcellularLocation>
        <location evidence="1">Golgi apparatus membrane</location>
        <topology evidence="1">Peripheral membrane protein</topology>
    </subcellularLocation>
</comment>
<dbReference type="InterPro" id="IPR040314">
    <property type="entry name" value="DOP1"/>
</dbReference>
<evidence type="ECO:0000259" key="8">
    <source>
        <dbReference type="Pfam" id="PF04118"/>
    </source>
</evidence>
<keyword evidence="4" id="KW-0333">Golgi apparatus</keyword>
<keyword evidence="3" id="KW-0653">Protein transport</keyword>
<evidence type="ECO:0000259" key="9">
    <source>
        <dbReference type="Pfam" id="PF24597"/>
    </source>
</evidence>
<dbReference type="Pfam" id="PF24598">
    <property type="entry name" value="DOP1_C"/>
    <property type="match status" value="1"/>
</dbReference>
<dbReference type="PANTHER" id="PTHR14042">
    <property type="entry name" value="DOPEY-RELATED"/>
    <property type="match status" value="1"/>
</dbReference>
<dbReference type="GO" id="GO:0006895">
    <property type="term" value="P:Golgi to endosome transport"/>
    <property type="evidence" value="ECO:0007669"/>
    <property type="project" value="InterPro"/>
</dbReference>
<comment type="caution">
    <text evidence="11">The sequence shown here is derived from an EMBL/GenBank/DDBJ whole genome shotgun (WGS) entry which is preliminary data.</text>
</comment>
<evidence type="ECO:0000259" key="10">
    <source>
        <dbReference type="Pfam" id="PF24598"/>
    </source>
</evidence>
<feature type="region of interest" description="Disordered" evidence="7">
    <location>
        <begin position="1445"/>
        <end position="1467"/>
    </location>
</feature>
<sequence>MSMSNKGDIGASGSSSKGALSAAAKLREQGAFALDATVQNDPKYKKYAQQVEKCLASFEAMHEWPDFIAFLKQLLKALQSYTQFKEIPRKLIVAKRLSQCLIPALPSGVHQRALDVYSHILSVLGPDGLKRDLPLWSSGLFPFFEYAATNVKPVLLGLFEKYYVPLQGELRPIMRAFILALMPGLEEETSETFEQVLGLLDRLSGAVAPAFFLQNIWLVMLTTQVPRAYCLSYLSRRIPRLDAKEGPYITPILLLHEADCRCAILDIAPIVGRDIGLMLRAFAAALGDDNLLVQRGALDLLLSTLRLEGSALSAASPTDRSLLMRAATGVVLRRDLSLNRRLFAWLLGSDEHSEKQAEYFQAHARSLLVDTLREEMFHPSSEYSATRPFKIYISLLDKWEIGTPLTEVLIYDALKSIRGSVKESTDGGEDILVTANTLYEAVEPRATWKQLFKAARREVAEKTSETECIEMLLFVLTTFRMDDDEVQKLHLPLIFCALAEKLEELSRKDPHRVTTSTFRTAMQLLERTVEHISITAMSGPLHLPGFAFGGSFDDAACAFYGISDNGCTESMTCESEQGVTISPDTPETEKERRIASAIPFVASFERLSELTATCAEMCVGDEVEEKEEFPQTNTMHLAFVLGVTLLLKLTDALDKTAHTSGALPLTLSWDAERWFNCISRPLDLKSCSFEGADRVVSLAIRLHATPALSPTPSIDNRPRLLAMMQSLMAYLRFETSPYHVRAVRLIWELEHATTHRHLEAIISQSLVGDTAQTGFEAYGAFGVLWRLSDDNQQPGVHFKVPMLIVLDSLKSSDPVLRRVGETWMRCNLRSYPRVLDPILLELLDPTIRQTPSVVTMKGREIRGFTYDRPFDQHRVVYLLDVLLQVARYGGQNFNRVVSTTLVSRSPCPQLLERISQRGYIGANVTYANVFVELLTRFLQSEPRPSLLKPMKRLNTEIHSTVIDLMQSVISRGDLDQPTIGSLESAITFKLFALVHSQRLELQNKLLHLLHSIISSSVAYSDRQRAKSPNLSLRNSTDPDSATEDGVTQPLAASASTNSLFVQLLIDGIATPSNRPLLHHWLDFVLLTVPQFPHVLTSAVFPLNTCACRQIRKALRDLSSVLSTTQEPSQVKSCVDDAEFVMLLNALERLILLGLDELDSTITEETSSPDKSSADTSGLLSMVSNVFLTDSPNVAAEAPMTARSPGYRALREGVGVLYETWNLVSADIPGSHPASETLSLIFTQTFSRCRRALERLYRAHAFEVIESVIERWNIDQENHKTGNAAFDIVDFLTASAQNVVHMVCESISWRIGPTAERSRKQVLNPELTDFLLLTFLEEYLSKLESPLALQVWARYLSLAKDVAANVKEYRIQAFPVLRCTTVLALKMTQTIAFEDRKIRKDIQDTYGKLLDACVLLSGKSLDQGIWPRRTKESLINGAGVPLSRTQSETNLHEKYNTPPGSSGEVSQKSPVVDLTDRINQYLAYDVLPNLRRFLVESDKITAACNNIVYYVLNPALRSKSGITDIDDIYIAIMEQMSKIPAALKSWRSPATDIFNDAKFFTMTPASGLRWRPIVKSLIDADKAAFTELLSKITSTSSANIFVNREYEMQMRAQNIRRLSFVLFASEKNHFLTQLPAIQEKLVDLLRNGGAPIVESEVYLCIRVLICRLSPHNLSSFWPVLLSELIRIFSQVMAEAPSDGSDALQAVLAACKLIDLLLVMQTEEFQIHQWIFITDTVDAIYRPDDWFPEAIMDQLSEMVGDLPASDSRGRQTSGFRLPDSVSSAGARQPLLSSVKQIDSIRDLAPFFAHLSIMSFEGVYASGGAVDWEAVESSLVMDIFDGR</sequence>
<evidence type="ECO:0008006" key="13">
    <source>
        <dbReference type="Google" id="ProtNLM"/>
    </source>
</evidence>
<dbReference type="InterPro" id="IPR016024">
    <property type="entry name" value="ARM-type_fold"/>
</dbReference>
<gene>
    <name evidence="11" type="ORF">A7U60_g3836</name>
</gene>
<feature type="compositionally biased region" description="Polar residues" evidence="7">
    <location>
        <begin position="1457"/>
        <end position="1467"/>
    </location>
</feature>
<dbReference type="InterPro" id="IPR056458">
    <property type="entry name" value="TPR_DOP1_M"/>
</dbReference>
<accession>A0A9Q5N9M4</accession>
<feature type="domain" description="DOP1-like C-terminal" evidence="10">
    <location>
        <begin position="1334"/>
        <end position="1818"/>
    </location>
</feature>
<organism evidence="11 12">
    <name type="scientific">Sanghuangporus baumii</name>
    <name type="common">Phellinus baumii</name>
    <dbReference type="NCBI Taxonomy" id="108892"/>
    <lineage>
        <taxon>Eukaryota</taxon>
        <taxon>Fungi</taxon>
        <taxon>Dikarya</taxon>
        <taxon>Basidiomycota</taxon>
        <taxon>Agaricomycotina</taxon>
        <taxon>Agaricomycetes</taxon>
        <taxon>Hymenochaetales</taxon>
        <taxon>Hymenochaetaceae</taxon>
        <taxon>Sanghuangporus</taxon>
    </lineage>
</organism>
<dbReference type="OrthoDB" id="297643at2759"/>
<evidence type="ECO:0000256" key="1">
    <source>
        <dbReference type="ARBA" id="ARBA00004395"/>
    </source>
</evidence>
<evidence type="ECO:0000256" key="5">
    <source>
        <dbReference type="ARBA" id="ARBA00023136"/>
    </source>
</evidence>
<keyword evidence="2" id="KW-0813">Transport</keyword>
<evidence type="ECO:0000256" key="7">
    <source>
        <dbReference type="SAM" id="MobiDB-lite"/>
    </source>
</evidence>
<evidence type="ECO:0000313" key="12">
    <source>
        <dbReference type="Proteomes" id="UP000757232"/>
    </source>
</evidence>
<evidence type="ECO:0000256" key="4">
    <source>
        <dbReference type="ARBA" id="ARBA00023034"/>
    </source>
</evidence>
<name>A0A9Q5N9M4_SANBA</name>
<dbReference type="SUPFAM" id="SSF48371">
    <property type="entry name" value="ARM repeat"/>
    <property type="match status" value="1"/>
</dbReference>
<dbReference type="EMBL" id="LNZH02000166">
    <property type="protein sequence ID" value="OCB89028.1"/>
    <property type="molecule type" value="Genomic_DNA"/>
</dbReference>
<dbReference type="PANTHER" id="PTHR14042:SF24">
    <property type="entry name" value="PROTEIN DOPEY-1 HOMOLOG"/>
    <property type="match status" value="1"/>
</dbReference>
<dbReference type="GO" id="GO:0005829">
    <property type="term" value="C:cytosol"/>
    <property type="evidence" value="ECO:0007669"/>
    <property type="project" value="GOC"/>
</dbReference>